<evidence type="ECO:0000256" key="1">
    <source>
        <dbReference type="SAM" id="MobiDB-lite"/>
    </source>
</evidence>
<dbReference type="AlphaFoldDB" id="A0A7J6P792"/>
<sequence length="250" mass="28788">MFPHLTLAILPVAVLGKLGLEAMGNAKDLERMREELFSTRSNRATNLPPTRSYSSRPQAYSSEPRGGRSARGVFLRPGIYVHELESGCEIEQTSPLEKMRFKFFFRSKEDPNVGEVVCTSLYDKKHWYYFDTRLWFFRGNVDDVEIRGARKESWDVLQEAGLLPLNHLSPDTRQILTENAPPDSFEYTGIGKCRRIADAILGDPPQGYERYGDRWILEFHRKNAEPMREMMAELKRIYDEEEQPASSSSA</sequence>
<organism evidence="3 4">
    <name type="scientific">Perkinsus olseni</name>
    <name type="common">Perkinsus atlanticus</name>
    <dbReference type="NCBI Taxonomy" id="32597"/>
    <lineage>
        <taxon>Eukaryota</taxon>
        <taxon>Sar</taxon>
        <taxon>Alveolata</taxon>
        <taxon>Perkinsozoa</taxon>
        <taxon>Perkinsea</taxon>
        <taxon>Perkinsida</taxon>
        <taxon>Perkinsidae</taxon>
        <taxon>Perkinsus</taxon>
    </lineage>
</organism>
<gene>
    <name evidence="3" type="ORF">FOZ60_015179</name>
</gene>
<evidence type="ECO:0000256" key="2">
    <source>
        <dbReference type="SAM" id="SignalP"/>
    </source>
</evidence>
<evidence type="ECO:0000313" key="3">
    <source>
        <dbReference type="EMBL" id="KAF4691600.1"/>
    </source>
</evidence>
<feature type="signal peptide" evidence="2">
    <location>
        <begin position="1"/>
        <end position="16"/>
    </location>
</feature>
<feature type="region of interest" description="Disordered" evidence="1">
    <location>
        <begin position="39"/>
        <end position="69"/>
    </location>
</feature>
<name>A0A7J6P792_PEROL</name>
<dbReference type="Proteomes" id="UP000541610">
    <property type="component" value="Unassembled WGS sequence"/>
</dbReference>
<feature type="chain" id="PRO_5029828785" evidence="2">
    <location>
        <begin position="17"/>
        <end position="250"/>
    </location>
</feature>
<keyword evidence="2" id="KW-0732">Signal</keyword>
<evidence type="ECO:0000313" key="4">
    <source>
        <dbReference type="Proteomes" id="UP000541610"/>
    </source>
</evidence>
<feature type="compositionally biased region" description="Polar residues" evidence="1">
    <location>
        <begin position="39"/>
        <end position="61"/>
    </location>
</feature>
<accession>A0A7J6P792</accession>
<dbReference type="EMBL" id="JABANP010000075">
    <property type="protein sequence ID" value="KAF4691600.1"/>
    <property type="molecule type" value="Genomic_DNA"/>
</dbReference>
<protein>
    <submittedName>
        <fullName evidence="3">Uncharacterized protein</fullName>
    </submittedName>
</protein>
<proteinExistence type="predicted"/>
<reference evidence="3 4" key="1">
    <citation type="submission" date="2020-04" db="EMBL/GenBank/DDBJ databases">
        <title>Perkinsus olseni comparative genomics.</title>
        <authorList>
            <person name="Bogema D.R."/>
        </authorList>
    </citation>
    <scope>NUCLEOTIDE SEQUENCE [LARGE SCALE GENOMIC DNA]</scope>
    <source>
        <strain evidence="3">00978-12</strain>
    </source>
</reference>
<comment type="caution">
    <text evidence="3">The sequence shown here is derived from an EMBL/GenBank/DDBJ whole genome shotgun (WGS) entry which is preliminary data.</text>
</comment>
<dbReference type="OrthoDB" id="10318508at2759"/>